<dbReference type="Gene3D" id="3.30.230.10">
    <property type="match status" value="1"/>
</dbReference>
<comment type="similarity">
    <text evidence="1 6">Belongs to the universal ribosomal protein uS9 family.</text>
</comment>
<dbReference type="InterPro" id="IPR000754">
    <property type="entry name" value="Ribosomal_uS9"/>
</dbReference>
<name>A0A1E4TCZ3_9ASCO</name>
<dbReference type="Pfam" id="PF00380">
    <property type="entry name" value="Ribosomal_S9"/>
    <property type="match status" value="1"/>
</dbReference>
<evidence type="ECO:0000256" key="3">
    <source>
        <dbReference type="ARBA" id="ARBA00023274"/>
    </source>
</evidence>
<keyword evidence="8" id="KW-1185">Reference proteome</keyword>
<dbReference type="EMBL" id="KV453843">
    <property type="protein sequence ID" value="ODV89624.1"/>
    <property type="molecule type" value="Genomic_DNA"/>
</dbReference>
<dbReference type="PROSITE" id="PS00360">
    <property type="entry name" value="RIBOSOMAL_S9"/>
    <property type="match status" value="1"/>
</dbReference>
<keyword evidence="2 6" id="KW-0689">Ribosomal protein</keyword>
<evidence type="ECO:0000256" key="5">
    <source>
        <dbReference type="ARBA" id="ARBA00042623"/>
    </source>
</evidence>
<dbReference type="InterPro" id="IPR014721">
    <property type="entry name" value="Ribsml_uS5_D2-typ_fold_subgr"/>
</dbReference>
<dbReference type="AlphaFoldDB" id="A0A1E4TCZ3"/>
<dbReference type="PANTHER" id="PTHR21569">
    <property type="entry name" value="RIBOSOMAL PROTEIN S9"/>
    <property type="match status" value="1"/>
</dbReference>
<dbReference type="InterPro" id="IPR023035">
    <property type="entry name" value="Ribosomal_uS9_bac/plastid"/>
</dbReference>
<proteinExistence type="inferred from homology"/>
<dbReference type="GO" id="GO:0003735">
    <property type="term" value="F:structural constituent of ribosome"/>
    <property type="evidence" value="ECO:0007669"/>
    <property type="project" value="EnsemblFungi"/>
</dbReference>
<keyword evidence="3 6" id="KW-0687">Ribonucleoprotein</keyword>
<accession>A0A1E4TCZ3</accession>
<dbReference type="PANTHER" id="PTHR21569:SF1">
    <property type="entry name" value="SMALL RIBOSOMAL SUBUNIT PROTEIN US9M"/>
    <property type="match status" value="1"/>
</dbReference>
<evidence type="ECO:0000313" key="7">
    <source>
        <dbReference type="EMBL" id="ODV89624.1"/>
    </source>
</evidence>
<dbReference type="GO" id="GO:0006412">
    <property type="term" value="P:translation"/>
    <property type="evidence" value="ECO:0007669"/>
    <property type="project" value="InterPro"/>
</dbReference>
<dbReference type="GO" id="GO:0005763">
    <property type="term" value="C:mitochondrial small ribosomal subunit"/>
    <property type="evidence" value="ECO:0007669"/>
    <property type="project" value="EnsemblFungi"/>
</dbReference>
<dbReference type="GO" id="GO:0003723">
    <property type="term" value="F:RNA binding"/>
    <property type="evidence" value="ECO:0007669"/>
    <property type="project" value="TreeGrafter"/>
</dbReference>
<dbReference type="FunFam" id="3.30.230.10:FF:000001">
    <property type="entry name" value="30S ribosomal protein S9"/>
    <property type="match status" value="1"/>
</dbReference>
<dbReference type="InterPro" id="IPR020574">
    <property type="entry name" value="Ribosomal_uS9_CS"/>
</dbReference>
<evidence type="ECO:0000313" key="8">
    <source>
        <dbReference type="Proteomes" id="UP000095023"/>
    </source>
</evidence>
<evidence type="ECO:0000256" key="6">
    <source>
        <dbReference type="RuleBase" id="RU003815"/>
    </source>
</evidence>
<dbReference type="OrthoDB" id="10254627at2759"/>
<evidence type="ECO:0000256" key="1">
    <source>
        <dbReference type="ARBA" id="ARBA00005251"/>
    </source>
</evidence>
<dbReference type="Proteomes" id="UP000095023">
    <property type="component" value="Unassembled WGS sequence"/>
</dbReference>
<protein>
    <recommendedName>
        <fullName evidence="4">Small ribosomal subunit protein uS9m</fullName>
    </recommendedName>
    <alternativeName>
        <fullName evidence="5">37S ribosomal protein S9, mitochondrial</fullName>
    </alternativeName>
</protein>
<reference evidence="8" key="1">
    <citation type="submission" date="2016-02" db="EMBL/GenBank/DDBJ databases">
        <title>Comparative genomics of biotechnologically important yeasts.</title>
        <authorList>
            <consortium name="DOE Joint Genome Institute"/>
            <person name="Riley R."/>
            <person name="Haridas S."/>
            <person name="Wolfe K.H."/>
            <person name="Lopes M.R."/>
            <person name="Hittinger C.T."/>
            <person name="Goker M."/>
            <person name="Salamov A."/>
            <person name="Wisecaver J."/>
            <person name="Long T.M."/>
            <person name="Aerts A.L."/>
            <person name="Barry K."/>
            <person name="Choi C."/>
            <person name="Clum A."/>
            <person name="Coughlan A.Y."/>
            <person name="Deshpande S."/>
            <person name="Douglass A.P."/>
            <person name="Hanson S.J."/>
            <person name="Klenk H.-P."/>
            <person name="Labutti K."/>
            <person name="Lapidus A."/>
            <person name="Lindquist E."/>
            <person name="Lipzen A."/>
            <person name="Meier-Kolthoff J.P."/>
            <person name="Ohm R.A."/>
            <person name="Otillar R.P."/>
            <person name="Pangilinan J."/>
            <person name="Peng Y."/>
            <person name="Rokas A."/>
            <person name="Rosa C.A."/>
            <person name="Scheuner C."/>
            <person name="Sibirny A.A."/>
            <person name="Slot J.C."/>
            <person name="Stielow J.B."/>
            <person name="Sun H."/>
            <person name="Kurtzman C.P."/>
            <person name="Blackwell M."/>
            <person name="Jeffries T.W."/>
            <person name="Grigoriev I.V."/>
        </authorList>
    </citation>
    <scope>NUCLEOTIDE SEQUENCE [LARGE SCALE GENOMIC DNA]</scope>
    <source>
        <strain evidence="8">NRRL Y-17796</strain>
    </source>
</reference>
<gene>
    <name evidence="7" type="ORF">CANCADRAFT_4244</name>
</gene>
<dbReference type="InterPro" id="IPR020568">
    <property type="entry name" value="Ribosomal_Su5_D2-typ_SF"/>
</dbReference>
<organism evidence="7 8">
    <name type="scientific">Tortispora caseinolytica NRRL Y-17796</name>
    <dbReference type="NCBI Taxonomy" id="767744"/>
    <lineage>
        <taxon>Eukaryota</taxon>
        <taxon>Fungi</taxon>
        <taxon>Dikarya</taxon>
        <taxon>Ascomycota</taxon>
        <taxon>Saccharomycotina</taxon>
        <taxon>Trigonopsidomycetes</taxon>
        <taxon>Trigonopsidales</taxon>
        <taxon>Trigonopsidaceae</taxon>
        <taxon>Tortispora</taxon>
    </lineage>
</organism>
<dbReference type="NCBIfam" id="NF001099">
    <property type="entry name" value="PRK00132.1"/>
    <property type="match status" value="1"/>
</dbReference>
<sequence length="272" mass="30171">MLGRILRQSGGISACRLIERRSLHVSRQLLAATSPRIVPISPSFFTKDPVGYDFSSYVESVLAAHENAVKKDTGAAFEPVSFEEYKNISGASTLKSYRRLVAALEQLAQYKPEYLSADAQELLTKFAKVQEGRVSNRKIRQLDEFGRAYGAGFRKEASAQVYVVKGTGQVLVNGKHLDVYFPRASDRARVVYPLEVVSGELQYNAFLVAKGGGTTGQADACALAIARALVVQNPGFKDILEESKCLFRDPRTVERKKPGRLKARKRPTWVKR</sequence>
<evidence type="ECO:0000256" key="2">
    <source>
        <dbReference type="ARBA" id="ARBA00022980"/>
    </source>
</evidence>
<dbReference type="SUPFAM" id="SSF54211">
    <property type="entry name" value="Ribosomal protein S5 domain 2-like"/>
    <property type="match status" value="1"/>
</dbReference>
<evidence type="ECO:0000256" key="4">
    <source>
        <dbReference type="ARBA" id="ARBA00039318"/>
    </source>
</evidence>